<proteinExistence type="inferred from homology"/>
<feature type="non-terminal residue" evidence="2">
    <location>
        <position position="1"/>
    </location>
</feature>
<protein>
    <submittedName>
        <fullName evidence="2">Uncharacterized protein</fullName>
    </submittedName>
</protein>
<dbReference type="AlphaFoldDB" id="A0A7J6KIT0"/>
<evidence type="ECO:0000313" key="2">
    <source>
        <dbReference type="EMBL" id="KAF4646762.1"/>
    </source>
</evidence>
<dbReference type="GO" id="GO:0004185">
    <property type="term" value="F:serine-type carboxypeptidase activity"/>
    <property type="evidence" value="ECO:0007669"/>
    <property type="project" value="InterPro"/>
</dbReference>
<feature type="non-terminal residue" evidence="2">
    <location>
        <position position="107"/>
    </location>
</feature>
<organism evidence="2 3">
    <name type="scientific">Perkinsus chesapeaki</name>
    <name type="common">Clam parasite</name>
    <name type="synonym">Perkinsus andrewsi</name>
    <dbReference type="NCBI Taxonomy" id="330153"/>
    <lineage>
        <taxon>Eukaryota</taxon>
        <taxon>Sar</taxon>
        <taxon>Alveolata</taxon>
        <taxon>Perkinsozoa</taxon>
        <taxon>Perkinsea</taxon>
        <taxon>Perkinsida</taxon>
        <taxon>Perkinsidae</taxon>
        <taxon>Perkinsus</taxon>
    </lineage>
</organism>
<dbReference type="SUPFAM" id="SSF53474">
    <property type="entry name" value="alpha/beta-Hydrolases"/>
    <property type="match status" value="1"/>
</dbReference>
<evidence type="ECO:0000256" key="1">
    <source>
        <dbReference type="ARBA" id="ARBA00009431"/>
    </source>
</evidence>
<dbReference type="GO" id="GO:0006508">
    <property type="term" value="P:proteolysis"/>
    <property type="evidence" value="ECO:0007669"/>
    <property type="project" value="InterPro"/>
</dbReference>
<dbReference type="InterPro" id="IPR029058">
    <property type="entry name" value="AB_hydrolase_fold"/>
</dbReference>
<dbReference type="Pfam" id="PF00450">
    <property type="entry name" value="Peptidase_S10"/>
    <property type="match status" value="1"/>
</dbReference>
<reference evidence="2 3" key="1">
    <citation type="submission" date="2020-04" db="EMBL/GenBank/DDBJ databases">
        <title>Perkinsus chesapeaki whole genome sequence.</title>
        <authorList>
            <person name="Bogema D.R."/>
        </authorList>
    </citation>
    <scope>NUCLEOTIDE SEQUENCE [LARGE SCALE GENOMIC DNA]</scope>
    <source>
        <strain evidence="2">ATCC PRA-425</strain>
    </source>
</reference>
<accession>A0A7J6KIT0</accession>
<keyword evidence="3" id="KW-1185">Reference proteome</keyword>
<evidence type="ECO:0000313" key="3">
    <source>
        <dbReference type="Proteomes" id="UP000591131"/>
    </source>
</evidence>
<dbReference type="EMBL" id="JAAPAO010003136">
    <property type="protein sequence ID" value="KAF4646762.1"/>
    <property type="molecule type" value="Genomic_DNA"/>
</dbReference>
<dbReference type="InterPro" id="IPR001563">
    <property type="entry name" value="Peptidase_S10"/>
</dbReference>
<sequence length="107" mass="11533">YEMLLSVVADKPEFGQNLHLLGISFDSATVSQLASKILANKPANIDFKGIMVMDGVTGTIDRFSGCLTMAKKLVDKDTLKEMQSFLPACDKEIKACQPSEPGGDPNP</sequence>
<comment type="caution">
    <text evidence="2">The sequence shown here is derived from an EMBL/GenBank/DDBJ whole genome shotgun (WGS) entry which is preliminary data.</text>
</comment>
<name>A0A7J6KIT0_PERCH</name>
<dbReference type="Proteomes" id="UP000591131">
    <property type="component" value="Unassembled WGS sequence"/>
</dbReference>
<dbReference type="Gene3D" id="3.40.50.1820">
    <property type="entry name" value="alpha/beta hydrolase"/>
    <property type="match status" value="1"/>
</dbReference>
<gene>
    <name evidence="2" type="ORF">FOL47_005692</name>
</gene>
<comment type="similarity">
    <text evidence="1">Belongs to the peptidase S10 family.</text>
</comment>